<proteinExistence type="inferred from homology"/>
<dbReference type="Proteomes" id="UP000886106">
    <property type="component" value="Unassembled WGS sequence"/>
</dbReference>
<organism evidence="7">
    <name type="scientific">candidate division WWE3 bacterium</name>
    <dbReference type="NCBI Taxonomy" id="2053526"/>
    <lineage>
        <taxon>Bacteria</taxon>
        <taxon>Katanobacteria</taxon>
    </lineage>
</organism>
<dbReference type="Pfam" id="PF00830">
    <property type="entry name" value="Ribosomal_L28"/>
    <property type="match status" value="1"/>
</dbReference>
<dbReference type="GO" id="GO:0006412">
    <property type="term" value="P:translation"/>
    <property type="evidence" value="ECO:0007669"/>
    <property type="project" value="UniProtKB-UniRule"/>
</dbReference>
<sequence length="77" mass="8801">MARKCTASGKAKLKGRKVSHSHIRTIKHWKPNLRKVKVRMPNGTIANIKVSMNIYKKLKKTGVYKKMRLLTKTAVKA</sequence>
<comment type="caution">
    <text evidence="7">The sequence shown here is derived from an EMBL/GenBank/DDBJ whole genome shotgun (WGS) entry which is preliminary data.</text>
</comment>
<gene>
    <name evidence="5 7" type="primary">rpmB</name>
    <name evidence="7" type="ORF">ENJ78_00285</name>
</gene>
<evidence type="ECO:0000256" key="2">
    <source>
        <dbReference type="ARBA" id="ARBA00022980"/>
    </source>
</evidence>
<dbReference type="InterPro" id="IPR001383">
    <property type="entry name" value="Ribosomal_bL28_bact-type"/>
</dbReference>
<dbReference type="NCBIfam" id="TIGR00009">
    <property type="entry name" value="L28"/>
    <property type="match status" value="1"/>
</dbReference>
<evidence type="ECO:0000256" key="4">
    <source>
        <dbReference type="ARBA" id="ARBA00035174"/>
    </source>
</evidence>
<keyword evidence="2 5" id="KW-0689">Ribosomal protein</keyword>
<dbReference type="InterPro" id="IPR037147">
    <property type="entry name" value="Ribosomal_bL28_sf"/>
</dbReference>
<dbReference type="Gene3D" id="2.30.170.40">
    <property type="entry name" value="Ribosomal protein L28/L24"/>
    <property type="match status" value="1"/>
</dbReference>
<dbReference type="InterPro" id="IPR050096">
    <property type="entry name" value="Bacterial_rp_bL28"/>
</dbReference>
<protein>
    <recommendedName>
        <fullName evidence="4 5">Large ribosomal subunit protein bL28</fullName>
    </recommendedName>
</protein>
<feature type="compositionally biased region" description="Basic residues" evidence="6">
    <location>
        <begin position="11"/>
        <end position="22"/>
    </location>
</feature>
<dbReference type="SUPFAM" id="SSF143800">
    <property type="entry name" value="L28p-like"/>
    <property type="match status" value="1"/>
</dbReference>
<dbReference type="GO" id="GO:0003735">
    <property type="term" value="F:structural constituent of ribosome"/>
    <property type="evidence" value="ECO:0007669"/>
    <property type="project" value="InterPro"/>
</dbReference>
<keyword evidence="3 5" id="KW-0687">Ribonucleoprotein</keyword>
<dbReference type="EMBL" id="DRNS01000020">
    <property type="protein sequence ID" value="HHH14128.1"/>
    <property type="molecule type" value="Genomic_DNA"/>
</dbReference>
<feature type="region of interest" description="Disordered" evidence="6">
    <location>
        <begin position="1"/>
        <end position="22"/>
    </location>
</feature>
<reference evidence="7" key="1">
    <citation type="journal article" date="2020" name="mSystems">
        <title>Genome- and Community-Level Interaction Insights into Carbon Utilization and Element Cycling Functions of Hydrothermarchaeota in Hydrothermal Sediment.</title>
        <authorList>
            <person name="Zhou Z."/>
            <person name="Liu Y."/>
            <person name="Xu W."/>
            <person name="Pan J."/>
            <person name="Luo Z.H."/>
            <person name="Li M."/>
        </authorList>
    </citation>
    <scope>NUCLEOTIDE SEQUENCE [LARGE SCALE GENOMIC DNA]</scope>
    <source>
        <strain evidence="7">HyVt-517</strain>
    </source>
</reference>
<dbReference type="AlphaFoldDB" id="A0A7V5J067"/>
<evidence type="ECO:0000313" key="7">
    <source>
        <dbReference type="EMBL" id="HHH14128.1"/>
    </source>
</evidence>
<comment type="similarity">
    <text evidence="1 5">Belongs to the bacterial ribosomal protein bL28 family.</text>
</comment>
<evidence type="ECO:0000256" key="3">
    <source>
        <dbReference type="ARBA" id="ARBA00023274"/>
    </source>
</evidence>
<dbReference type="PANTHER" id="PTHR39080">
    <property type="entry name" value="50S RIBOSOMAL PROTEIN L28"/>
    <property type="match status" value="1"/>
</dbReference>
<dbReference type="PANTHER" id="PTHR39080:SF1">
    <property type="entry name" value="LARGE RIBOSOMAL SUBUNIT PROTEIN BL28A"/>
    <property type="match status" value="1"/>
</dbReference>
<evidence type="ECO:0000256" key="6">
    <source>
        <dbReference type="SAM" id="MobiDB-lite"/>
    </source>
</evidence>
<dbReference type="InterPro" id="IPR034704">
    <property type="entry name" value="Ribosomal_bL28/bL31-like_sf"/>
</dbReference>
<name>A0A7V5J067_UNCKA</name>
<dbReference type="GO" id="GO:1990904">
    <property type="term" value="C:ribonucleoprotein complex"/>
    <property type="evidence" value="ECO:0007669"/>
    <property type="project" value="UniProtKB-KW"/>
</dbReference>
<dbReference type="GO" id="GO:0005840">
    <property type="term" value="C:ribosome"/>
    <property type="evidence" value="ECO:0007669"/>
    <property type="project" value="UniProtKB-KW"/>
</dbReference>
<dbReference type="HAMAP" id="MF_00373">
    <property type="entry name" value="Ribosomal_bL28"/>
    <property type="match status" value="1"/>
</dbReference>
<dbReference type="InterPro" id="IPR026569">
    <property type="entry name" value="Ribosomal_bL28"/>
</dbReference>
<evidence type="ECO:0000256" key="5">
    <source>
        <dbReference type="HAMAP-Rule" id="MF_00373"/>
    </source>
</evidence>
<accession>A0A7V5J067</accession>
<evidence type="ECO:0000256" key="1">
    <source>
        <dbReference type="ARBA" id="ARBA00008760"/>
    </source>
</evidence>